<gene>
    <name evidence="2" type="ORF">Tsubulata_046565</name>
</gene>
<accession>A0A9Q0JJG3</accession>
<evidence type="ECO:0000313" key="3">
    <source>
        <dbReference type="Proteomes" id="UP001141552"/>
    </source>
</evidence>
<evidence type="ECO:0000313" key="2">
    <source>
        <dbReference type="EMBL" id="KAJ4843302.1"/>
    </source>
</evidence>
<feature type="compositionally biased region" description="Low complexity" evidence="1">
    <location>
        <begin position="72"/>
        <end position="93"/>
    </location>
</feature>
<comment type="caution">
    <text evidence="2">The sequence shown here is derived from an EMBL/GenBank/DDBJ whole genome shotgun (WGS) entry which is preliminary data.</text>
</comment>
<name>A0A9Q0JJG3_9ROSI</name>
<dbReference type="Proteomes" id="UP001141552">
    <property type="component" value="Unassembled WGS sequence"/>
</dbReference>
<feature type="region of interest" description="Disordered" evidence="1">
    <location>
        <begin position="63"/>
        <end position="93"/>
    </location>
</feature>
<dbReference type="AlphaFoldDB" id="A0A9Q0JJG3"/>
<sequence>MASPSSGSLDAPVKVSVQDGFSRLLQQQENMAVMQSHMLRQLAELHSDLERLFVRWSTIASDEVSSSPPLIPSTVTSSASSSVSSSLPSIPSAVTSSAPIISVKPLPAHGESVLMMVALPVKAATNTAEPLLLVELAKTHGGAIVAHNHRHLVVRSLSKRQVEAEQPPAEPPPRVVNLEEEPGILPNPPPAAKLACDSGKSTAPVLDDSTKSDAVFVVDSSVFSVDSIGRVRIENIGEKFLVVKDVNGDVFHLKFAKLHLIPFSDENPRSWLRTCVSFLLGGRAIKWFTGFLADKGVPWKEFGEQFVVGFHYVCEDFLSQMLLGFQFTGDCGCTSSYYAAPVLPIKIGANKWKRELAVGGWIYLQQTSVHMRSSLQLCKQIGEAW</sequence>
<organism evidence="2 3">
    <name type="scientific">Turnera subulata</name>
    <dbReference type="NCBI Taxonomy" id="218843"/>
    <lineage>
        <taxon>Eukaryota</taxon>
        <taxon>Viridiplantae</taxon>
        <taxon>Streptophyta</taxon>
        <taxon>Embryophyta</taxon>
        <taxon>Tracheophyta</taxon>
        <taxon>Spermatophyta</taxon>
        <taxon>Magnoliopsida</taxon>
        <taxon>eudicotyledons</taxon>
        <taxon>Gunneridae</taxon>
        <taxon>Pentapetalae</taxon>
        <taxon>rosids</taxon>
        <taxon>fabids</taxon>
        <taxon>Malpighiales</taxon>
        <taxon>Passifloraceae</taxon>
        <taxon>Turnera</taxon>
    </lineage>
</organism>
<evidence type="ECO:0000256" key="1">
    <source>
        <dbReference type="SAM" id="MobiDB-lite"/>
    </source>
</evidence>
<protein>
    <recommendedName>
        <fullName evidence="4">Retrotransposon gag domain-containing protein</fullName>
    </recommendedName>
</protein>
<reference evidence="2" key="2">
    <citation type="journal article" date="2023" name="Plants (Basel)">
        <title>Annotation of the Turnera subulata (Passifloraceae) Draft Genome Reveals the S-Locus Evolved after the Divergence of Turneroideae from Passifloroideae in a Stepwise Manner.</title>
        <authorList>
            <person name="Henning P.M."/>
            <person name="Roalson E.H."/>
            <person name="Mir W."/>
            <person name="McCubbin A.G."/>
            <person name="Shore J.S."/>
        </authorList>
    </citation>
    <scope>NUCLEOTIDE SEQUENCE</scope>
    <source>
        <strain evidence="2">F60SS</strain>
    </source>
</reference>
<dbReference type="EMBL" id="JAKUCV010002267">
    <property type="protein sequence ID" value="KAJ4843302.1"/>
    <property type="molecule type" value="Genomic_DNA"/>
</dbReference>
<keyword evidence="3" id="KW-1185">Reference proteome</keyword>
<reference evidence="2" key="1">
    <citation type="submission" date="2022-02" db="EMBL/GenBank/DDBJ databases">
        <authorList>
            <person name="Henning P.M."/>
            <person name="McCubbin A.G."/>
            <person name="Shore J.S."/>
        </authorList>
    </citation>
    <scope>NUCLEOTIDE SEQUENCE</scope>
    <source>
        <strain evidence="2">F60SS</strain>
        <tissue evidence="2">Leaves</tissue>
    </source>
</reference>
<proteinExistence type="predicted"/>
<feature type="non-terminal residue" evidence="2">
    <location>
        <position position="1"/>
    </location>
</feature>
<evidence type="ECO:0008006" key="4">
    <source>
        <dbReference type="Google" id="ProtNLM"/>
    </source>
</evidence>